<organism evidence="1 2">
    <name type="scientific">Glomus cerebriforme</name>
    <dbReference type="NCBI Taxonomy" id="658196"/>
    <lineage>
        <taxon>Eukaryota</taxon>
        <taxon>Fungi</taxon>
        <taxon>Fungi incertae sedis</taxon>
        <taxon>Mucoromycota</taxon>
        <taxon>Glomeromycotina</taxon>
        <taxon>Glomeromycetes</taxon>
        <taxon>Glomerales</taxon>
        <taxon>Glomeraceae</taxon>
        <taxon>Glomus</taxon>
    </lineage>
</organism>
<evidence type="ECO:0000313" key="1">
    <source>
        <dbReference type="EMBL" id="RIA79056.1"/>
    </source>
</evidence>
<proteinExistence type="predicted"/>
<gene>
    <name evidence="1" type="ORF">C1645_132228</name>
</gene>
<dbReference type="EMBL" id="QKYT01001611">
    <property type="protein sequence ID" value="RIA79056.1"/>
    <property type="molecule type" value="Genomic_DNA"/>
</dbReference>
<accession>A0A397S2L9</accession>
<reference evidence="1 2" key="1">
    <citation type="submission" date="2018-06" db="EMBL/GenBank/DDBJ databases">
        <title>Comparative genomics reveals the genomic features of Rhizophagus irregularis, R. cerebriforme, R. diaphanum and Gigaspora rosea, and their symbiotic lifestyle signature.</title>
        <authorList>
            <person name="Morin E."/>
            <person name="San Clemente H."/>
            <person name="Chen E.C.H."/>
            <person name="De La Providencia I."/>
            <person name="Hainaut M."/>
            <person name="Kuo A."/>
            <person name="Kohler A."/>
            <person name="Murat C."/>
            <person name="Tang N."/>
            <person name="Roy S."/>
            <person name="Loubradou J."/>
            <person name="Henrissat B."/>
            <person name="Grigoriev I.V."/>
            <person name="Corradi N."/>
            <person name="Roux C."/>
            <person name="Martin F.M."/>
        </authorList>
    </citation>
    <scope>NUCLEOTIDE SEQUENCE [LARGE SCALE GENOMIC DNA]</scope>
    <source>
        <strain evidence="1 2">DAOM 227022</strain>
    </source>
</reference>
<dbReference type="AlphaFoldDB" id="A0A397S2L9"/>
<dbReference type="InterPro" id="IPR013761">
    <property type="entry name" value="SAM/pointed_sf"/>
</dbReference>
<dbReference type="Proteomes" id="UP000265703">
    <property type="component" value="Unassembled WGS sequence"/>
</dbReference>
<evidence type="ECO:0000313" key="2">
    <source>
        <dbReference type="Proteomes" id="UP000265703"/>
    </source>
</evidence>
<dbReference type="OrthoDB" id="2341968at2759"/>
<name>A0A397S2L9_9GLOM</name>
<dbReference type="Gene3D" id="1.10.150.50">
    <property type="entry name" value="Transcription Factor, Ets-1"/>
    <property type="match status" value="1"/>
</dbReference>
<comment type="caution">
    <text evidence="1">The sequence shown here is derived from an EMBL/GenBank/DDBJ whole genome shotgun (WGS) entry which is preliminary data.</text>
</comment>
<sequence length="349" mass="39806">MSSETSTPYTPASTSTSVAGNETVSLADEIKKYDTAKLIDFLQERDLGLSETAIKILEKEEIDGRAFLKLTKDEFRSVGLGLGPAVKLADFAKECKDKKLRAFSTYRSLKEVLKKYGIDSNGTETIPLFSLQTHEIQDSNKHFKHCIENILFRMKHYGSLVVDSLESMRNEYVSTILHTSLHIAGDVTRKEFSMRPEFEIIGEESSGRVDYAIKESENLICVTEDKVQRNILEGYAQNIKQLESSYETNKRKRKRDDDDFDYLYGIVTTARDWHFLLYSPGEISQASELPLAIEFNKKALDTDSEEYKTLRSGVKKVLGMIVGMIIDRACVEDEPDRKRSRIEGYRTKK</sequence>
<keyword evidence="2" id="KW-1185">Reference proteome</keyword>
<protein>
    <submittedName>
        <fullName evidence="1">Uncharacterized protein</fullName>
    </submittedName>
</protein>